<evidence type="ECO:0000256" key="1">
    <source>
        <dbReference type="SAM" id="MobiDB-lite"/>
    </source>
</evidence>
<evidence type="ECO:0000313" key="3">
    <source>
        <dbReference type="EMBL" id="MCD2193787.1"/>
    </source>
</evidence>
<evidence type="ECO:0000313" key="4">
    <source>
        <dbReference type="Proteomes" id="UP001199469"/>
    </source>
</evidence>
<evidence type="ECO:0000259" key="2">
    <source>
        <dbReference type="PROSITE" id="PS51746"/>
    </source>
</evidence>
<accession>A0ABS8P697</accession>
<dbReference type="RefSeq" id="WP_230732617.1">
    <property type="nucleotide sequence ID" value="NZ_JAJNDB010000001.1"/>
</dbReference>
<dbReference type="EMBL" id="JAJNDB010000001">
    <property type="protein sequence ID" value="MCD2193787.1"/>
    <property type="molecule type" value="Genomic_DNA"/>
</dbReference>
<dbReference type="Proteomes" id="UP001199469">
    <property type="component" value="Unassembled WGS sequence"/>
</dbReference>
<dbReference type="Gene3D" id="3.60.40.10">
    <property type="entry name" value="PPM-type phosphatase domain"/>
    <property type="match status" value="1"/>
</dbReference>
<name>A0ABS8P697_9PSEU</name>
<dbReference type="PROSITE" id="PS51746">
    <property type="entry name" value="PPM_2"/>
    <property type="match status" value="1"/>
</dbReference>
<proteinExistence type="predicted"/>
<dbReference type="InterPro" id="IPR036457">
    <property type="entry name" value="PPM-type-like_dom_sf"/>
</dbReference>
<sequence length="255" mass="25868">MSVAAVAGRRDEARAVSPTPTWTASARGPRRNQADATARFEGRGRVAVAIADGVGDSAAAALAAHAAADHAVRVAVLDGRADLAVLAARDVLLAAGTMIGGDAALTVALSPDPGAVGGTWTVAWVGDCRAWSWDGRAVHPLTRDHTVASEMQAAGVAVAQRLENVLTTSVRTVRGATEIGLVAVPAPAALVLASDGVHRSIDPALVARLVAHVPPPALARTLVDSARAAGTHDNATALVVETRTPAPVIPTPRRP</sequence>
<feature type="region of interest" description="Disordered" evidence="1">
    <location>
        <begin position="1"/>
        <end position="35"/>
    </location>
</feature>
<keyword evidence="4" id="KW-1185">Reference proteome</keyword>
<feature type="domain" description="PPM-type phosphatase" evidence="2">
    <location>
        <begin position="20"/>
        <end position="242"/>
    </location>
</feature>
<dbReference type="SMART" id="SM00332">
    <property type="entry name" value="PP2Cc"/>
    <property type="match status" value="1"/>
</dbReference>
<gene>
    <name evidence="3" type="ORF">LQ327_10405</name>
</gene>
<reference evidence="3 4" key="1">
    <citation type="submission" date="2021-11" db="EMBL/GenBank/DDBJ databases">
        <title>Draft genome sequence of Actinomycetospora sp. SF1 isolated from the rhizosphere soil.</title>
        <authorList>
            <person name="Duangmal K."/>
            <person name="Chantavorakit T."/>
        </authorList>
    </citation>
    <scope>NUCLEOTIDE SEQUENCE [LARGE SCALE GENOMIC DNA]</scope>
    <source>
        <strain evidence="3 4">TBRC 5722</strain>
    </source>
</reference>
<comment type="caution">
    <text evidence="3">The sequence shown here is derived from an EMBL/GenBank/DDBJ whole genome shotgun (WGS) entry which is preliminary data.</text>
</comment>
<protein>
    <submittedName>
        <fullName evidence="3">Serine/threonine protein phosphatase</fullName>
    </submittedName>
</protein>
<dbReference type="InterPro" id="IPR001932">
    <property type="entry name" value="PPM-type_phosphatase-like_dom"/>
</dbReference>
<dbReference type="SUPFAM" id="SSF81606">
    <property type="entry name" value="PP2C-like"/>
    <property type="match status" value="1"/>
</dbReference>
<organism evidence="3 4">
    <name type="scientific">Actinomycetospora endophytica</name>
    <dbReference type="NCBI Taxonomy" id="2291215"/>
    <lineage>
        <taxon>Bacteria</taxon>
        <taxon>Bacillati</taxon>
        <taxon>Actinomycetota</taxon>
        <taxon>Actinomycetes</taxon>
        <taxon>Pseudonocardiales</taxon>
        <taxon>Pseudonocardiaceae</taxon>
        <taxon>Actinomycetospora</taxon>
    </lineage>
</organism>